<evidence type="ECO:0000313" key="1">
    <source>
        <dbReference type="EMBL" id="CAB4563414.1"/>
    </source>
</evidence>
<sequence>MRRCRCCVRINYACARWVEVGWVEVGWVRVGWSGVGRIGTRGVGVRLVRRCVRPIVECHRFDGCVGGSRRCPSVEEPADADRSTLCAHGRSRNSVRSTPAVARRRRWFVARVARRYVRHVSARRNTRRSPSRSARDLARSSRGMEVWRTEWGAGRRCRCVGASSICK</sequence>
<organism evidence="1">
    <name type="scientific">freshwater metagenome</name>
    <dbReference type="NCBI Taxonomy" id="449393"/>
    <lineage>
        <taxon>unclassified sequences</taxon>
        <taxon>metagenomes</taxon>
        <taxon>ecological metagenomes</taxon>
    </lineage>
</organism>
<accession>A0A6J6DJP4</accession>
<protein>
    <submittedName>
        <fullName evidence="1">Unannotated protein</fullName>
    </submittedName>
</protein>
<name>A0A6J6DJP4_9ZZZZ</name>
<gene>
    <name evidence="1" type="ORF">UFOPK1603_00727</name>
    <name evidence="2" type="ORF">UFOPK2143_01214</name>
</gene>
<dbReference type="EMBL" id="CAEZTG010000052">
    <property type="protein sequence ID" value="CAB4563414.1"/>
    <property type="molecule type" value="Genomic_DNA"/>
</dbReference>
<proteinExistence type="predicted"/>
<dbReference type="AlphaFoldDB" id="A0A6J6DJP4"/>
<evidence type="ECO:0000313" key="2">
    <source>
        <dbReference type="EMBL" id="CAB4649933.1"/>
    </source>
</evidence>
<reference evidence="1" key="1">
    <citation type="submission" date="2020-05" db="EMBL/GenBank/DDBJ databases">
        <authorList>
            <person name="Chiriac C."/>
            <person name="Salcher M."/>
            <person name="Ghai R."/>
            <person name="Kavagutti S V."/>
        </authorList>
    </citation>
    <scope>NUCLEOTIDE SEQUENCE</scope>
</reference>
<dbReference type="EMBL" id="CAEZVV010000083">
    <property type="protein sequence ID" value="CAB4649933.1"/>
    <property type="molecule type" value="Genomic_DNA"/>
</dbReference>